<feature type="transmembrane region" description="Helical" evidence="6">
    <location>
        <begin position="636"/>
        <end position="653"/>
    </location>
</feature>
<feature type="transmembrane region" description="Helical" evidence="6">
    <location>
        <begin position="21"/>
        <end position="38"/>
    </location>
</feature>
<keyword evidence="5 6" id="KW-0472">Membrane</keyword>
<feature type="transmembrane region" description="Helical" evidence="6">
    <location>
        <begin position="535"/>
        <end position="560"/>
    </location>
</feature>
<feature type="transmembrane region" description="Helical" evidence="6">
    <location>
        <begin position="286"/>
        <end position="311"/>
    </location>
</feature>
<keyword evidence="3 6" id="KW-0812">Transmembrane</keyword>
<evidence type="ECO:0000256" key="2">
    <source>
        <dbReference type="ARBA" id="ARBA00022475"/>
    </source>
</evidence>
<dbReference type="Pfam" id="PF02687">
    <property type="entry name" value="FtsX"/>
    <property type="match status" value="1"/>
</dbReference>
<name>A0ABS8DCS3_9FIRM</name>
<feature type="transmembrane region" description="Helical" evidence="6">
    <location>
        <begin position="227"/>
        <end position="254"/>
    </location>
</feature>
<dbReference type="PANTHER" id="PTHR46795">
    <property type="entry name" value="ABC TRANSPORTER PERMEASE-RELATED-RELATED"/>
    <property type="match status" value="1"/>
</dbReference>
<feature type="domain" description="ABC3 transporter permease C-terminal" evidence="7">
    <location>
        <begin position="64"/>
        <end position="182"/>
    </location>
</feature>
<evidence type="ECO:0000313" key="9">
    <source>
        <dbReference type="Proteomes" id="UP001299546"/>
    </source>
</evidence>
<keyword evidence="9" id="KW-1185">Reference proteome</keyword>
<reference evidence="8 9" key="1">
    <citation type="submission" date="2021-10" db="EMBL/GenBank/DDBJ databases">
        <title>Collection of gut derived symbiotic bacterial strains cultured from healthy donors.</title>
        <authorList>
            <person name="Lin H."/>
            <person name="Littmann E."/>
            <person name="Kohout C."/>
            <person name="Pamer E.G."/>
        </authorList>
    </citation>
    <scope>NUCLEOTIDE SEQUENCE [LARGE SCALE GENOMIC DNA]</scope>
    <source>
        <strain evidence="8 9">DFI.1.165</strain>
    </source>
</reference>
<proteinExistence type="inferred from homology"/>
<dbReference type="InterPro" id="IPR003838">
    <property type="entry name" value="ABC3_permease_C"/>
</dbReference>
<comment type="similarity">
    <text evidence="6">Belongs to the ABC-4 integral membrane protein family.</text>
</comment>
<organism evidence="8 9">
    <name type="scientific">Bariatricus massiliensis</name>
    <dbReference type="NCBI Taxonomy" id="1745713"/>
    <lineage>
        <taxon>Bacteria</taxon>
        <taxon>Bacillati</taxon>
        <taxon>Bacillota</taxon>
        <taxon>Clostridia</taxon>
        <taxon>Lachnospirales</taxon>
        <taxon>Lachnospiraceae</taxon>
        <taxon>Bariatricus</taxon>
    </lineage>
</organism>
<dbReference type="PIRSF" id="PIRSF018968">
    <property type="entry name" value="ABC_permease_BceB"/>
    <property type="match status" value="1"/>
</dbReference>
<evidence type="ECO:0000256" key="3">
    <source>
        <dbReference type="ARBA" id="ARBA00022692"/>
    </source>
</evidence>
<evidence type="ECO:0000256" key="1">
    <source>
        <dbReference type="ARBA" id="ARBA00004651"/>
    </source>
</evidence>
<accession>A0ABS8DCS3</accession>
<evidence type="ECO:0000256" key="4">
    <source>
        <dbReference type="ARBA" id="ARBA00022989"/>
    </source>
</evidence>
<keyword evidence="2 6" id="KW-1003">Cell membrane</keyword>
<comment type="subcellular location">
    <subcellularLocation>
        <location evidence="1 6">Cell membrane</location>
        <topology evidence="1 6">Multi-pass membrane protein</topology>
    </subcellularLocation>
</comment>
<feature type="transmembrane region" description="Helical" evidence="6">
    <location>
        <begin position="155"/>
        <end position="176"/>
    </location>
</feature>
<dbReference type="InterPro" id="IPR052536">
    <property type="entry name" value="ABC-4_Integral_Memb_Prot"/>
</dbReference>
<dbReference type="RefSeq" id="WP_066732488.1">
    <property type="nucleotide sequence ID" value="NZ_JAJCIQ010000001.1"/>
</dbReference>
<gene>
    <name evidence="8" type="ORF">LIZ65_02880</name>
</gene>
<sequence>MRSFLYSKLALTNIKKNSKTYIPYLLTGTLTVAMYYIINSIVFNEGIKEMPGAGSLTQIIGMGIGIVAIFACIFLFYTNSFLMKQRKKELGLYNVLGMGKRHIAKMMLLETAMTAVFDIAAGLVCGMVFSKLMFLLLLKISRLSTPLTFIIEPKAIVMTVVLFICIFGVTMLYNMWQVFRVNTIELLHAKNQGEREPKTKWLLAVIGVICIGAGYGIAIKVEQPLEALVMFFVAVLLVIIGTYALFAAGSIAFLKMLRKNKTYYYKTNHFISVSGMIYRMKQNAVGLANICILSTMVLVMVSTTVSLYAGINNVLETRFPYEFGGEISDADSGKMMAFQENVRNEAKARGITIAKEVGYQGASLLVTPRGENDVELVKIDGMETYSASAVLTVLPVYWYNSMSGSDVKLNSDEAIAYLPERNKTLEMGKGTFRLDEHEFQITGILDEFMSSGTEAMLAMDTVYLIVSDEEVVRMLMDEAEELQGATLSGTLGYDIKGSKAEKESFLSWMEEEFTKAGFGGHVEIRENYRMEFYTFYGGFLFLGIFFGSLFLMATVLIIYYKQISEGYDDKERFQIMQKVGMSKKEVRKSIRSQVVSVFALPLIVAVIHICAAFKLITRLLAVMNLSDVGLFRNCTILTVGIFAVIYGIVYGITAREYYKIVN</sequence>
<feature type="transmembrane region" description="Helical" evidence="6">
    <location>
        <begin position="58"/>
        <end position="78"/>
    </location>
</feature>
<dbReference type="PANTHER" id="PTHR46795:SF3">
    <property type="entry name" value="ABC TRANSPORTER PERMEASE"/>
    <property type="match status" value="1"/>
</dbReference>
<protein>
    <submittedName>
        <fullName evidence="8">ABC transporter permease</fullName>
    </submittedName>
</protein>
<feature type="transmembrane region" description="Helical" evidence="6">
    <location>
        <begin position="201"/>
        <end position="221"/>
    </location>
</feature>
<feature type="transmembrane region" description="Helical" evidence="6">
    <location>
        <begin position="108"/>
        <end position="135"/>
    </location>
</feature>
<keyword evidence="6" id="KW-0813">Transport</keyword>
<evidence type="ECO:0000256" key="5">
    <source>
        <dbReference type="ARBA" id="ARBA00023136"/>
    </source>
</evidence>
<keyword evidence="4 6" id="KW-1133">Transmembrane helix</keyword>
<dbReference type="InterPro" id="IPR027022">
    <property type="entry name" value="ABC_permease_BceB-typ"/>
</dbReference>
<dbReference type="EMBL" id="JAJCIS010000001">
    <property type="protein sequence ID" value="MCB7386223.1"/>
    <property type="molecule type" value="Genomic_DNA"/>
</dbReference>
<feature type="transmembrane region" description="Helical" evidence="6">
    <location>
        <begin position="594"/>
        <end position="616"/>
    </location>
</feature>
<evidence type="ECO:0000256" key="6">
    <source>
        <dbReference type="PIRNR" id="PIRNR018968"/>
    </source>
</evidence>
<evidence type="ECO:0000259" key="7">
    <source>
        <dbReference type="Pfam" id="PF02687"/>
    </source>
</evidence>
<evidence type="ECO:0000313" key="8">
    <source>
        <dbReference type="EMBL" id="MCB7386223.1"/>
    </source>
</evidence>
<dbReference type="Proteomes" id="UP001299546">
    <property type="component" value="Unassembled WGS sequence"/>
</dbReference>
<comment type="caution">
    <text evidence="8">The sequence shown here is derived from an EMBL/GenBank/DDBJ whole genome shotgun (WGS) entry which is preliminary data.</text>
</comment>